<dbReference type="EMBL" id="FNJU01000001">
    <property type="protein sequence ID" value="SDP11382.1"/>
    <property type="molecule type" value="Genomic_DNA"/>
</dbReference>
<dbReference type="PANTHER" id="PTHR43656:SF2">
    <property type="entry name" value="BINDING OXIDOREDUCTASE, PUTATIVE (AFU_ORTHOLOGUE AFUA_2G08260)-RELATED"/>
    <property type="match status" value="1"/>
</dbReference>
<feature type="domain" description="NADH:flavin oxidoreductase/NADH oxidase N-terminal" evidence="3">
    <location>
        <begin position="9"/>
        <end position="338"/>
    </location>
</feature>
<protein>
    <submittedName>
        <fullName evidence="4">2,4-dienoyl-CoA reductase</fullName>
    </submittedName>
</protein>
<dbReference type="Pfam" id="PF00724">
    <property type="entry name" value="Oxidored_FMN"/>
    <property type="match status" value="1"/>
</dbReference>
<dbReference type="Gene3D" id="3.20.20.70">
    <property type="entry name" value="Aldolase class I"/>
    <property type="match status" value="1"/>
</dbReference>
<organism evidence="4 5">
    <name type="scientific">Litchfieldia salsa</name>
    <dbReference type="NCBI Taxonomy" id="930152"/>
    <lineage>
        <taxon>Bacteria</taxon>
        <taxon>Bacillati</taxon>
        <taxon>Bacillota</taxon>
        <taxon>Bacilli</taxon>
        <taxon>Bacillales</taxon>
        <taxon>Bacillaceae</taxon>
        <taxon>Litchfieldia</taxon>
    </lineage>
</organism>
<keyword evidence="2" id="KW-0560">Oxidoreductase</keyword>
<accession>A0A1H0Q1V0</accession>
<dbReference type="STRING" id="930152.SAMN05216565_101562"/>
<gene>
    <name evidence="4" type="ORF">SAMN05216565_101562</name>
</gene>
<evidence type="ECO:0000256" key="2">
    <source>
        <dbReference type="ARBA" id="ARBA00023002"/>
    </source>
</evidence>
<reference evidence="5" key="1">
    <citation type="submission" date="2016-10" db="EMBL/GenBank/DDBJ databases">
        <authorList>
            <person name="Varghese N."/>
            <person name="Submissions S."/>
        </authorList>
    </citation>
    <scope>NUCLEOTIDE SEQUENCE [LARGE SCALE GENOMIC DNA]</scope>
    <source>
        <strain evidence="5">IBRC-M10078</strain>
    </source>
</reference>
<dbReference type="GO" id="GO:0016491">
    <property type="term" value="F:oxidoreductase activity"/>
    <property type="evidence" value="ECO:0007669"/>
    <property type="project" value="UniProtKB-KW"/>
</dbReference>
<evidence type="ECO:0000313" key="5">
    <source>
        <dbReference type="Proteomes" id="UP000199159"/>
    </source>
</evidence>
<dbReference type="CDD" id="cd04735">
    <property type="entry name" value="OYE_like_4_FMN"/>
    <property type="match status" value="1"/>
</dbReference>
<keyword evidence="1" id="KW-0285">Flavoprotein</keyword>
<evidence type="ECO:0000256" key="1">
    <source>
        <dbReference type="ARBA" id="ARBA00022630"/>
    </source>
</evidence>
<dbReference type="Proteomes" id="UP000199159">
    <property type="component" value="Unassembled WGS sequence"/>
</dbReference>
<sequence>MMNENFKPLFESIDFKNGLQLKNRVVMAPMTNFASHPDGTVSDEEIAYYERRSKGVGMVITACTYVTANGKGFHGEFGGHDDSMIPSFRRLASSIKAKGAKAVLQIFHGGRECPTELVPNGETVSASAVAKEGSDVTPRALTENEVEEMITAFGETTRRAIEAGFDGVEIHGANGYLIHQFFSPHSNRREDRFGGSLEKRLTFPLAVVDEVQKVVNAHAKEPFIVGYRFSPEEETTPGFTMADTLVLVDALADKGLDYLHVSLMDFWSEPRRGVDTTKLRIEYLLETIGNRVPFIGVGSIHTPEEAVKALSTGSSMVALGRELIMEPDWVEKVVEGKEAEIATTLSKKDQEKLIIPDYLWQAIINSPGWFPVVD</sequence>
<dbReference type="PANTHER" id="PTHR43656">
    <property type="entry name" value="BINDING OXIDOREDUCTASE, PUTATIVE (AFU_ORTHOLOGUE AFUA_2G08260)-RELATED"/>
    <property type="match status" value="1"/>
</dbReference>
<dbReference type="GO" id="GO:0010181">
    <property type="term" value="F:FMN binding"/>
    <property type="evidence" value="ECO:0007669"/>
    <property type="project" value="InterPro"/>
</dbReference>
<evidence type="ECO:0000259" key="3">
    <source>
        <dbReference type="Pfam" id="PF00724"/>
    </source>
</evidence>
<dbReference type="InterPro" id="IPR001155">
    <property type="entry name" value="OxRdtase_FMN_N"/>
</dbReference>
<dbReference type="InterPro" id="IPR013785">
    <property type="entry name" value="Aldolase_TIM"/>
</dbReference>
<dbReference type="InterPro" id="IPR051799">
    <property type="entry name" value="NADH_flavin_oxidoreductase"/>
</dbReference>
<evidence type="ECO:0000313" key="4">
    <source>
        <dbReference type="EMBL" id="SDP11382.1"/>
    </source>
</evidence>
<proteinExistence type="predicted"/>
<keyword evidence="5" id="KW-1185">Reference proteome</keyword>
<dbReference type="AlphaFoldDB" id="A0A1H0Q1V0"/>
<dbReference type="SUPFAM" id="SSF51395">
    <property type="entry name" value="FMN-linked oxidoreductases"/>
    <property type="match status" value="1"/>
</dbReference>
<name>A0A1H0Q1V0_9BACI</name>